<sequence length="270" mass="29790">MILPTSSSSNQLKPKDPDTALDQSDPPSYDAALKSAPQPHIPSLPSTSASAPSPLPPTPTNYVSISRQHGDVKGEWVIDPHIVIPSLFLSPLLPEESEDSRRHLHIKTYYGSLSIDATLIPSEGEGLSSGRAAALLEAETVHGTLRFKLHDGPSLDCAMTRLPVKIKLNGYHNAIRVRIPRSFKGLVNIEYQYGSAKLSEEVLSRVRYSKEEEQITRLFIGDLDESRFSYDSWAGDELNAKTTFGNVYLSYDDEPEPKGILSRLWGSVFS</sequence>
<proteinExistence type="predicted"/>
<evidence type="ECO:0000256" key="1">
    <source>
        <dbReference type="SAM" id="MobiDB-lite"/>
    </source>
</evidence>
<dbReference type="Proteomes" id="UP000298030">
    <property type="component" value="Unassembled WGS sequence"/>
</dbReference>
<feature type="domain" description="DUF7330" evidence="2">
    <location>
        <begin position="61"/>
        <end position="254"/>
    </location>
</feature>
<evidence type="ECO:0000313" key="3">
    <source>
        <dbReference type="EMBL" id="TEB31810.1"/>
    </source>
</evidence>
<comment type="caution">
    <text evidence="3">The sequence shown here is derived from an EMBL/GenBank/DDBJ whole genome shotgun (WGS) entry which is preliminary data.</text>
</comment>
<feature type="compositionally biased region" description="Polar residues" evidence="1">
    <location>
        <begin position="1"/>
        <end position="12"/>
    </location>
</feature>
<dbReference type="InterPro" id="IPR055754">
    <property type="entry name" value="DUF7330"/>
</dbReference>
<feature type="compositionally biased region" description="Low complexity" evidence="1">
    <location>
        <begin position="43"/>
        <end position="52"/>
    </location>
</feature>
<organism evidence="3 4">
    <name type="scientific">Coprinellus micaceus</name>
    <name type="common">Glistening ink-cap mushroom</name>
    <name type="synonym">Coprinus micaceus</name>
    <dbReference type="NCBI Taxonomy" id="71717"/>
    <lineage>
        <taxon>Eukaryota</taxon>
        <taxon>Fungi</taxon>
        <taxon>Dikarya</taxon>
        <taxon>Basidiomycota</taxon>
        <taxon>Agaricomycotina</taxon>
        <taxon>Agaricomycetes</taxon>
        <taxon>Agaricomycetidae</taxon>
        <taxon>Agaricales</taxon>
        <taxon>Agaricineae</taxon>
        <taxon>Psathyrellaceae</taxon>
        <taxon>Coprinellus</taxon>
    </lineage>
</organism>
<dbReference type="AlphaFoldDB" id="A0A4Y7TCE4"/>
<dbReference type="OrthoDB" id="5289249at2759"/>
<accession>A0A4Y7TCE4</accession>
<dbReference type="Pfam" id="PF24016">
    <property type="entry name" value="DUF7330"/>
    <property type="match status" value="1"/>
</dbReference>
<keyword evidence="4" id="KW-1185">Reference proteome</keyword>
<dbReference type="STRING" id="71717.A0A4Y7TCE4"/>
<feature type="region of interest" description="Disordered" evidence="1">
    <location>
        <begin position="1"/>
        <end position="65"/>
    </location>
</feature>
<evidence type="ECO:0000313" key="4">
    <source>
        <dbReference type="Proteomes" id="UP000298030"/>
    </source>
</evidence>
<dbReference type="EMBL" id="QPFP01000017">
    <property type="protein sequence ID" value="TEB31810.1"/>
    <property type="molecule type" value="Genomic_DNA"/>
</dbReference>
<name>A0A4Y7TCE4_COPMI</name>
<reference evidence="3 4" key="1">
    <citation type="journal article" date="2019" name="Nat. Ecol. Evol.">
        <title>Megaphylogeny resolves global patterns of mushroom evolution.</title>
        <authorList>
            <person name="Varga T."/>
            <person name="Krizsan K."/>
            <person name="Foldi C."/>
            <person name="Dima B."/>
            <person name="Sanchez-Garcia M."/>
            <person name="Sanchez-Ramirez S."/>
            <person name="Szollosi G.J."/>
            <person name="Szarkandi J.G."/>
            <person name="Papp V."/>
            <person name="Albert L."/>
            <person name="Andreopoulos W."/>
            <person name="Angelini C."/>
            <person name="Antonin V."/>
            <person name="Barry K.W."/>
            <person name="Bougher N.L."/>
            <person name="Buchanan P."/>
            <person name="Buyck B."/>
            <person name="Bense V."/>
            <person name="Catcheside P."/>
            <person name="Chovatia M."/>
            <person name="Cooper J."/>
            <person name="Damon W."/>
            <person name="Desjardin D."/>
            <person name="Finy P."/>
            <person name="Geml J."/>
            <person name="Haridas S."/>
            <person name="Hughes K."/>
            <person name="Justo A."/>
            <person name="Karasinski D."/>
            <person name="Kautmanova I."/>
            <person name="Kiss B."/>
            <person name="Kocsube S."/>
            <person name="Kotiranta H."/>
            <person name="LaButti K.M."/>
            <person name="Lechner B.E."/>
            <person name="Liimatainen K."/>
            <person name="Lipzen A."/>
            <person name="Lukacs Z."/>
            <person name="Mihaltcheva S."/>
            <person name="Morgado L.N."/>
            <person name="Niskanen T."/>
            <person name="Noordeloos M.E."/>
            <person name="Ohm R.A."/>
            <person name="Ortiz-Santana B."/>
            <person name="Ovrebo C."/>
            <person name="Racz N."/>
            <person name="Riley R."/>
            <person name="Savchenko A."/>
            <person name="Shiryaev A."/>
            <person name="Soop K."/>
            <person name="Spirin V."/>
            <person name="Szebenyi C."/>
            <person name="Tomsovsky M."/>
            <person name="Tulloss R.E."/>
            <person name="Uehling J."/>
            <person name="Grigoriev I.V."/>
            <person name="Vagvolgyi C."/>
            <person name="Papp T."/>
            <person name="Martin F.M."/>
            <person name="Miettinen O."/>
            <person name="Hibbett D.S."/>
            <person name="Nagy L.G."/>
        </authorList>
    </citation>
    <scope>NUCLEOTIDE SEQUENCE [LARGE SCALE GENOMIC DNA]</scope>
    <source>
        <strain evidence="3 4">FP101781</strain>
    </source>
</reference>
<evidence type="ECO:0000259" key="2">
    <source>
        <dbReference type="Pfam" id="PF24016"/>
    </source>
</evidence>
<protein>
    <recommendedName>
        <fullName evidence="2">DUF7330 domain-containing protein</fullName>
    </recommendedName>
</protein>
<gene>
    <name evidence="3" type="ORF">FA13DRAFT_308814</name>
</gene>